<evidence type="ECO:0000259" key="2">
    <source>
        <dbReference type="Pfam" id="PF07985"/>
    </source>
</evidence>
<dbReference type="Pfam" id="PF07985">
    <property type="entry name" value="SRR1"/>
    <property type="match status" value="1"/>
</dbReference>
<gene>
    <name evidence="3" type="ORF">K503DRAFT_868169</name>
</gene>
<dbReference type="InParanoid" id="A0A1B7MSK3"/>
<feature type="domain" description="SRR1-like" evidence="2">
    <location>
        <begin position="59"/>
        <end position="218"/>
    </location>
</feature>
<dbReference type="GO" id="GO:0005737">
    <property type="term" value="C:cytoplasm"/>
    <property type="evidence" value="ECO:0007669"/>
    <property type="project" value="TreeGrafter"/>
</dbReference>
<evidence type="ECO:0000313" key="3">
    <source>
        <dbReference type="EMBL" id="OAX35571.1"/>
    </source>
</evidence>
<comment type="similarity">
    <text evidence="1">Belongs to the SRR1 family.</text>
</comment>
<dbReference type="PANTHER" id="PTHR28626:SF3">
    <property type="entry name" value="SRR1-LIKE PROTEIN"/>
    <property type="match status" value="1"/>
</dbReference>
<dbReference type="OrthoDB" id="551431at2759"/>
<dbReference type="EMBL" id="KV448487">
    <property type="protein sequence ID" value="OAX35571.1"/>
    <property type="molecule type" value="Genomic_DNA"/>
</dbReference>
<dbReference type="GO" id="GO:0005634">
    <property type="term" value="C:nucleus"/>
    <property type="evidence" value="ECO:0007669"/>
    <property type="project" value="TreeGrafter"/>
</dbReference>
<dbReference type="FunCoup" id="A0A1B7MSK3">
    <property type="interactions" value="140"/>
</dbReference>
<dbReference type="InterPro" id="IPR040044">
    <property type="entry name" value="SRR1L"/>
</dbReference>
<organism evidence="3 4">
    <name type="scientific">Rhizopogon vinicolor AM-OR11-026</name>
    <dbReference type="NCBI Taxonomy" id="1314800"/>
    <lineage>
        <taxon>Eukaryota</taxon>
        <taxon>Fungi</taxon>
        <taxon>Dikarya</taxon>
        <taxon>Basidiomycota</taxon>
        <taxon>Agaricomycotina</taxon>
        <taxon>Agaricomycetes</taxon>
        <taxon>Agaricomycetidae</taxon>
        <taxon>Boletales</taxon>
        <taxon>Suillineae</taxon>
        <taxon>Rhizopogonaceae</taxon>
        <taxon>Rhizopogon</taxon>
    </lineage>
</organism>
<evidence type="ECO:0000313" key="4">
    <source>
        <dbReference type="Proteomes" id="UP000092154"/>
    </source>
</evidence>
<dbReference type="PANTHER" id="PTHR28626">
    <property type="entry name" value="SRR1-LIKE PROTEIN"/>
    <property type="match status" value="1"/>
</dbReference>
<accession>A0A1B7MSK3</accession>
<evidence type="ECO:0000256" key="1">
    <source>
        <dbReference type="ARBA" id="ARBA00009856"/>
    </source>
</evidence>
<protein>
    <recommendedName>
        <fullName evidence="2">SRR1-like domain-containing protein</fullName>
    </recommendedName>
</protein>
<reference evidence="3 4" key="1">
    <citation type="submission" date="2016-06" db="EMBL/GenBank/DDBJ databases">
        <title>Comparative genomics of the ectomycorrhizal sister species Rhizopogon vinicolor and Rhizopogon vesiculosus (Basidiomycota: Boletales) reveals a divergence of the mating type B locus.</title>
        <authorList>
            <consortium name="DOE Joint Genome Institute"/>
            <person name="Mujic A.B."/>
            <person name="Kuo A."/>
            <person name="Tritt A."/>
            <person name="Lipzen A."/>
            <person name="Chen C."/>
            <person name="Johnson J."/>
            <person name="Sharma A."/>
            <person name="Barry K."/>
            <person name="Grigoriev I.V."/>
            <person name="Spatafora J.W."/>
        </authorList>
    </citation>
    <scope>NUCLEOTIDE SEQUENCE [LARGE SCALE GENOMIC DNA]</scope>
    <source>
        <strain evidence="3 4">AM-OR11-026</strain>
    </source>
</reference>
<dbReference type="InterPro" id="IPR012942">
    <property type="entry name" value="SRR1-like"/>
</dbReference>
<name>A0A1B7MSK3_9AGAM</name>
<dbReference type="Proteomes" id="UP000092154">
    <property type="component" value="Unassembled WGS sequence"/>
</dbReference>
<sequence>MEDTSFAYSTLVPRKKRKGKVGYKPPVLIDLVDRAKTDIESNGWITTCLDLIQDALRETDISCPDVLCLGLGSPSMSREARAQLAFLIRSCVVLDIGSVSIYDPVFTDADKEFFQGLGMRCLADTDAKHTVESPTILYMPHCDLELYESIIGANWSEDNLRRIIFIANRFSDYTDNNSRSKLEVESPRLMRLVPQLECYPLPTLGTFSSAFNNLSVQYVGLASLSTVIV</sequence>
<dbReference type="AlphaFoldDB" id="A0A1B7MSK3"/>
<keyword evidence="4" id="KW-1185">Reference proteome</keyword>
<proteinExistence type="inferred from homology"/>